<evidence type="ECO:0000313" key="2">
    <source>
        <dbReference type="Proteomes" id="UP000053283"/>
    </source>
</evidence>
<dbReference type="Proteomes" id="UP000053283">
    <property type="component" value="Unassembled WGS sequence"/>
</dbReference>
<protein>
    <submittedName>
        <fullName evidence="1">Uncharacterized protein</fullName>
    </submittedName>
</protein>
<feature type="non-terminal residue" evidence="1">
    <location>
        <position position="55"/>
    </location>
</feature>
<organism evidence="1 2">
    <name type="scientific">Nipponia nippon</name>
    <name type="common">Crested ibis</name>
    <name type="synonym">Ibis nippon</name>
    <dbReference type="NCBI Taxonomy" id="128390"/>
    <lineage>
        <taxon>Eukaryota</taxon>
        <taxon>Metazoa</taxon>
        <taxon>Chordata</taxon>
        <taxon>Craniata</taxon>
        <taxon>Vertebrata</taxon>
        <taxon>Euteleostomi</taxon>
        <taxon>Archelosauria</taxon>
        <taxon>Archosauria</taxon>
        <taxon>Dinosauria</taxon>
        <taxon>Saurischia</taxon>
        <taxon>Theropoda</taxon>
        <taxon>Coelurosauria</taxon>
        <taxon>Aves</taxon>
        <taxon>Neognathae</taxon>
        <taxon>Neoaves</taxon>
        <taxon>Aequornithes</taxon>
        <taxon>Pelecaniformes</taxon>
        <taxon>Threskiornithidae</taxon>
        <taxon>Nipponia</taxon>
    </lineage>
</organism>
<dbReference type="Gene3D" id="1.10.287.210">
    <property type="match status" value="1"/>
</dbReference>
<name>A0A091X0P2_NIPNI</name>
<sequence length="55" mass="6219">APIDFLLFYECEDFDGMCCMNLSDNSESIHKAIRDLKEGVSKLQVSDGLGWLNHL</sequence>
<dbReference type="SUPFAM" id="SSF58069">
    <property type="entry name" value="Virus ectodomain"/>
    <property type="match status" value="1"/>
</dbReference>
<accession>A0A091X0P2</accession>
<dbReference type="AlphaFoldDB" id="A0A091X0P2"/>
<proteinExistence type="predicted"/>
<reference evidence="1 2" key="1">
    <citation type="submission" date="2014-04" db="EMBL/GenBank/DDBJ databases">
        <title>Genome evolution of avian class.</title>
        <authorList>
            <person name="Zhang G."/>
            <person name="Li C."/>
        </authorList>
    </citation>
    <scope>NUCLEOTIDE SEQUENCE [LARGE SCALE GENOMIC DNA]</scope>
    <source>
        <strain evidence="1">BGI_Y956</strain>
    </source>
</reference>
<evidence type="ECO:0000313" key="1">
    <source>
        <dbReference type="EMBL" id="KFR07166.1"/>
    </source>
</evidence>
<keyword evidence="2" id="KW-1185">Reference proteome</keyword>
<feature type="non-terminal residue" evidence="1">
    <location>
        <position position="1"/>
    </location>
</feature>
<dbReference type="EMBL" id="KL411414">
    <property type="protein sequence ID" value="KFR07166.1"/>
    <property type="molecule type" value="Genomic_DNA"/>
</dbReference>
<gene>
    <name evidence="1" type="ORF">Y956_16541</name>
</gene>